<dbReference type="AlphaFoldDB" id="A0A1M6C5B9"/>
<feature type="compositionally biased region" description="Basic and acidic residues" evidence="1">
    <location>
        <begin position="32"/>
        <end position="47"/>
    </location>
</feature>
<name>A0A1M6C5B9_MALRU</name>
<accession>A0A1M6C5B9</accession>
<keyword evidence="4" id="KW-1185">Reference proteome</keyword>
<dbReference type="Pfam" id="PF01713">
    <property type="entry name" value="Smr"/>
    <property type="match status" value="1"/>
</dbReference>
<dbReference type="GO" id="GO:0004519">
    <property type="term" value="F:endonuclease activity"/>
    <property type="evidence" value="ECO:0007669"/>
    <property type="project" value="UniProtKB-KW"/>
</dbReference>
<dbReference type="SUPFAM" id="SSF160443">
    <property type="entry name" value="SMR domain-like"/>
    <property type="match status" value="1"/>
</dbReference>
<evidence type="ECO:0000259" key="2">
    <source>
        <dbReference type="PROSITE" id="PS50828"/>
    </source>
</evidence>
<dbReference type="Gene3D" id="3.30.1370.110">
    <property type="match status" value="1"/>
</dbReference>
<evidence type="ECO:0000313" key="3">
    <source>
        <dbReference type="EMBL" id="SHI56225.1"/>
    </source>
</evidence>
<dbReference type="EMBL" id="FQZT01000001">
    <property type="protein sequence ID" value="SHI56225.1"/>
    <property type="molecule type" value="Genomic_DNA"/>
</dbReference>
<feature type="domain" description="Smr" evidence="2">
    <location>
        <begin position="145"/>
        <end position="228"/>
    </location>
</feature>
<dbReference type="InterPro" id="IPR002625">
    <property type="entry name" value="Smr_dom"/>
</dbReference>
<dbReference type="RefSeq" id="WP_072905078.1">
    <property type="nucleotide sequence ID" value="NZ_FQZT01000001.1"/>
</dbReference>
<keyword evidence="3" id="KW-0540">Nuclease</keyword>
<gene>
    <name evidence="3" type="ORF">SAMN02745165_00413</name>
</gene>
<evidence type="ECO:0000313" key="4">
    <source>
        <dbReference type="Proteomes" id="UP000184171"/>
    </source>
</evidence>
<proteinExistence type="predicted"/>
<keyword evidence="3" id="KW-0255">Endonuclease</keyword>
<evidence type="ECO:0000256" key="1">
    <source>
        <dbReference type="SAM" id="MobiDB-lite"/>
    </source>
</evidence>
<keyword evidence="3" id="KW-0378">Hydrolase</keyword>
<dbReference type="PROSITE" id="PS50828">
    <property type="entry name" value="SMR"/>
    <property type="match status" value="1"/>
</dbReference>
<reference evidence="3 4" key="1">
    <citation type="submission" date="2016-11" db="EMBL/GenBank/DDBJ databases">
        <authorList>
            <person name="Jaros S."/>
            <person name="Januszkiewicz K."/>
            <person name="Wedrychowicz H."/>
        </authorList>
    </citation>
    <scope>NUCLEOTIDE SEQUENCE [LARGE SCALE GENOMIC DNA]</scope>
    <source>
        <strain evidence="3 4">DSM 5091</strain>
    </source>
</reference>
<protein>
    <submittedName>
        <fullName evidence="3">DNA-nicking endonuclease, Smr domain</fullName>
    </submittedName>
</protein>
<organism evidence="3 4">
    <name type="scientific">Malonomonas rubra DSM 5091</name>
    <dbReference type="NCBI Taxonomy" id="1122189"/>
    <lineage>
        <taxon>Bacteria</taxon>
        <taxon>Pseudomonadati</taxon>
        <taxon>Thermodesulfobacteriota</taxon>
        <taxon>Desulfuromonadia</taxon>
        <taxon>Desulfuromonadales</taxon>
        <taxon>Geopsychrobacteraceae</taxon>
        <taxon>Malonomonas</taxon>
    </lineage>
</organism>
<dbReference type="OrthoDB" id="9808881at2"/>
<dbReference type="Proteomes" id="UP000184171">
    <property type="component" value="Unassembled WGS sequence"/>
</dbReference>
<dbReference type="PANTHER" id="PTHR35562:SF2">
    <property type="entry name" value="DNA ENDONUCLEASE SMRA-RELATED"/>
    <property type="match status" value="1"/>
</dbReference>
<dbReference type="STRING" id="1122189.SAMN02745165_00413"/>
<sequence length="232" mass="26020">MAKKKKSSAGSKQNKEFSSNPFSNLKGFAVSAEKEKPVSEKKVRPENKQPTYGSFADEMEMLGVKRLDHDEEFEYSPDPDDLLTAPENADEAELTEDEQFLQAMGTLQVDFRDSLPESASASPANASASRIRQLKQGKLKPEASLDLHGCKRGEVAERIIFFLQRAEHQGWETLLLITGRGLHSADGEPILRNEAEKFLQSEAKRWVAEWCRAPKHYGGNGALVLFLKKRQE</sequence>
<dbReference type="SMART" id="SM00463">
    <property type="entry name" value="SMR"/>
    <property type="match status" value="1"/>
</dbReference>
<dbReference type="PANTHER" id="PTHR35562">
    <property type="entry name" value="DNA ENDONUCLEASE SMRA-RELATED"/>
    <property type="match status" value="1"/>
</dbReference>
<feature type="region of interest" description="Disordered" evidence="1">
    <location>
        <begin position="1"/>
        <end position="57"/>
    </location>
</feature>
<dbReference type="InterPro" id="IPR036063">
    <property type="entry name" value="Smr_dom_sf"/>
</dbReference>